<evidence type="ECO:0000256" key="9">
    <source>
        <dbReference type="ARBA" id="ARBA00022989"/>
    </source>
</evidence>
<evidence type="ECO:0000256" key="5">
    <source>
        <dbReference type="ARBA" id="ARBA00022692"/>
    </source>
</evidence>
<keyword evidence="7" id="KW-0653">Protein transport</keyword>
<feature type="transmembrane region" description="Helical" evidence="15">
    <location>
        <begin position="38"/>
        <end position="57"/>
    </location>
</feature>
<evidence type="ECO:0000256" key="2">
    <source>
        <dbReference type="ARBA" id="ARBA00006103"/>
    </source>
</evidence>
<dbReference type="InterPro" id="IPR016082">
    <property type="entry name" value="Ribosomal_uL30_ferredoxin-like"/>
</dbReference>
<dbReference type="PANTHER" id="PTHR13509">
    <property type="entry name" value="SEC61 SUBUNIT BETA"/>
    <property type="match status" value="1"/>
</dbReference>
<feature type="domain" description="Large ribosomal subunit protein uL30-like ferredoxin-like fold" evidence="16">
    <location>
        <begin position="97"/>
        <end position="135"/>
    </location>
</feature>
<keyword evidence="4" id="KW-0813">Transport</keyword>
<dbReference type="NCBIfam" id="TIGR01308">
    <property type="entry name" value="rpmD_bact"/>
    <property type="match status" value="1"/>
</dbReference>
<evidence type="ECO:0000256" key="6">
    <source>
        <dbReference type="ARBA" id="ARBA00022824"/>
    </source>
</evidence>
<sequence>RRTTSPGGNKTVSRSGGSSSTMMKLYTDDAPGLKVDPVVVVVLALAFIGSVFILHIYGKFTQSGVEEDSLELRTLIDITIATRFVDFLRVIAVYCRLPRKHRAVVKALGLSKLSQTVYHSHTPIIAGMILKVKELLEVKNVKRVPTPEERKHHTEPGYVVTKRFNKPVQDINI</sequence>
<keyword evidence="11 15" id="KW-0472">Membrane</keyword>
<evidence type="ECO:0000256" key="14">
    <source>
        <dbReference type="SAM" id="MobiDB-lite"/>
    </source>
</evidence>
<evidence type="ECO:0000256" key="1">
    <source>
        <dbReference type="ARBA" id="ARBA00004389"/>
    </source>
</evidence>
<keyword evidence="10" id="KW-0811">Translocation</keyword>
<proteinExistence type="inferred from homology"/>
<comment type="similarity">
    <text evidence="3">Belongs to the universal ribosomal protein uL30 family.</text>
</comment>
<dbReference type="Gene3D" id="3.30.1390.20">
    <property type="entry name" value="Ribosomal protein L30, ferredoxin-like fold domain"/>
    <property type="match status" value="1"/>
</dbReference>
<evidence type="ECO:0000256" key="11">
    <source>
        <dbReference type="ARBA" id="ARBA00023136"/>
    </source>
</evidence>
<dbReference type="Pfam" id="PF00327">
    <property type="entry name" value="Ribosomal_L30"/>
    <property type="match status" value="1"/>
</dbReference>
<evidence type="ECO:0000256" key="3">
    <source>
        <dbReference type="ARBA" id="ARBA00007594"/>
    </source>
</evidence>
<keyword evidence="6" id="KW-0256">Endoplasmic reticulum</keyword>
<dbReference type="InterPro" id="IPR036919">
    <property type="entry name" value="Ribo_uL30_ferredoxin-like_sf"/>
</dbReference>
<evidence type="ECO:0000256" key="15">
    <source>
        <dbReference type="SAM" id="Phobius"/>
    </source>
</evidence>
<evidence type="ECO:0000313" key="17">
    <source>
        <dbReference type="EMBL" id="CAG8785099.1"/>
    </source>
</evidence>
<comment type="subcellular location">
    <subcellularLocation>
        <location evidence="1">Endoplasmic reticulum membrane</location>
        <topology evidence="1">Single-pass membrane protein</topology>
    </subcellularLocation>
</comment>
<evidence type="ECO:0000256" key="7">
    <source>
        <dbReference type="ARBA" id="ARBA00022927"/>
    </source>
</evidence>
<name>A0ABN7VNP8_GIGMA</name>
<accession>A0ABN7VNP8</accession>
<comment type="similarity">
    <text evidence="2">Belongs to the SEC61-beta family.</text>
</comment>
<feature type="region of interest" description="Disordered" evidence="14">
    <location>
        <begin position="1"/>
        <end position="20"/>
    </location>
</feature>
<feature type="non-terminal residue" evidence="17">
    <location>
        <position position="1"/>
    </location>
</feature>
<dbReference type="Pfam" id="PF03911">
    <property type="entry name" value="Sec61_beta"/>
    <property type="match status" value="1"/>
</dbReference>
<protein>
    <recommendedName>
        <fullName evidence="13">Large ribosomal subunit protein uL30m</fullName>
    </recommendedName>
</protein>
<evidence type="ECO:0000259" key="16">
    <source>
        <dbReference type="Pfam" id="PF00327"/>
    </source>
</evidence>
<evidence type="ECO:0000256" key="8">
    <source>
        <dbReference type="ARBA" id="ARBA00022980"/>
    </source>
</evidence>
<dbReference type="Proteomes" id="UP000789901">
    <property type="component" value="Unassembled WGS sequence"/>
</dbReference>
<dbReference type="InterPro" id="IPR005996">
    <property type="entry name" value="Ribosomal_uL30_bac-type"/>
</dbReference>
<evidence type="ECO:0000256" key="4">
    <source>
        <dbReference type="ARBA" id="ARBA00022448"/>
    </source>
</evidence>
<keyword evidence="12" id="KW-0687">Ribonucleoprotein</keyword>
<evidence type="ECO:0000256" key="13">
    <source>
        <dbReference type="ARBA" id="ARBA00035281"/>
    </source>
</evidence>
<dbReference type="SUPFAM" id="SSF55129">
    <property type="entry name" value="Ribosomal protein L30p/L7e"/>
    <property type="match status" value="1"/>
</dbReference>
<evidence type="ECO:0000313" key="18">
    <source>
        <dbReference type="Proteomes" id="UP000789901"/>
    </source>
</evidence>
<gene>
    <name evidence="17" type="ORF">GMARGA_LOCUS20300</name>
</gene>
<evidence type="ECO:0000256" key="12">
    <source>
        <dbReference type="ARBA" id="ARBA00023274"/>
    </source>
</evidence>
<reference evidence="17 18" key="1">
    <citation type="submission" date="2021-06" db="EMBL/GenBank/DDBJ databases">
        <authorList>
            <person name="Kallberg Y."/>
            <person name="Tangrot J."/>
            <person name="Rosling A."/>
        </authorList>
    </citation>
    <scope>NUCLEOTIDE SEQUENCE [LARGE SCALE GENOMIC DNA]</scope>
    <source>
        <strain evidence="17 18">120-4 pot B 10/14</strain>
    </source>
</reference>
<dbReference type="InterPro" id="IPR030671">
    <property type="entry name" value="Sec61-beta/Sbh"/>
</dbReference>
<dbReference type="EMBL" id="CAJVQB010017667">
    <property type="protein sequence ID" value="CAG8785099.1"/>
    <property type="molecule type" value="Genomic_DNA"/>
</dbReference>
<keyword evidence="18" id="KW-1185">Reference proteome</keyword>
<organism evidence="17 18">
    <name type="scientific">Gigaspora margarita</name>
    <dbReference type="NCBI Taxonomy" id="4874"/>
    <lineage>
        <taxon>Eukaryota</taxon>
        <taxon>Fungi</taxon>
        <taxon>Fungi incertae sedis</taxon>
        <taxon>Mucoromycota</taxon>
        <taxon>Glomeromycotina</taxon>
        <taxon>Glomeromycetes</taxon>
        <taxon>Diversisporales</taxon>
        <taxon>Gigasporaceae</taxon>
        <taxon>Gigaspora</taxon>
    </lineage>
</organism>
<evidence type="ECO:0000256" key="10">
    <source>
        <dbReference type="ARBA" id="ARBA00023010"/>
    </source>
</evidence>
<keyword evidence="5 15" id="KW-0812">Transmembrane</keyword>
<comment type="caution">
    <text evidence="17">The sequence shown here is derived from an EMBL/GenBank/DDBJ whole genome shotgun (WGS) entry which is preliminary data.</text>
</comment>
<keyword evidence="9 15" id="KW-1133">Transmembrane helix</keyword>
<dbReference type="CDD" id="cd01658">
    <property type="entry name" value="Ribosomal_L30"/>
    <property type="match status" value="1"/>
</dbReference>
<keyword evidence="8" id="KW-0689">Ribosomal protein</keyword>
<dbReference type="InterPro" id="IPR016482">
    <property type="entry name" value="SecG/Sec61-beta/Sbh"/>
</dbReference>